<dbReference type="InterPro" id="IPR050073">
    <property type="entry name" value="2-IPM_HCS-like"/>
</dbReference>
<dbReference type="NCBIfam" id="TIGR00973">
    <property type="entry name" value="leuA_bact"/>
    <property type="match status" value="1"/>
</dbReference>
<keyword evidence="5 12" id="KW-0432">Leucine biosynthesis</keyword>
<dbReference type="GO" id="GO:0009098">
    <property type="term" value="P:L-leucine biosynthetic process"/>
    <property type="evidence" value="ECO:0007669"/>
    <property type="project" value="UniProtKB-UniRule"/>
</dbReference>
<dbReference type="InterPro" id="IPR005671">
    <property type="entry name" value="LeuA_bact_synth"/>
</dbReference>
<comment type="similarity">
    <text evidence="2 12">Belongs to the alpha-IPM synthase/homocitrate synthase family. LeuA type 1 subfamily.</text>
</comment>
<dbReference type="PANTHER" id="PTHR10277">
    <property type="entry name" value="HOMOCITRATE SYNTHASE-RELATED"/>
    <property type="match status" value="1"/>
</dbReference>
<evidence type="ECO:0000256" key="8">
    <source>
        <dbReference type="ARBA" id="ARBA00022723"/>
    </source>
</evidence>
<dbReference type="STRING" id="938405.SAMN02927895_01126"/>
<feature type="binding site" evidence="12">
    <location>
        <position position="217"/>
    </location>
    <ligand>
        <name>Mn(2+)</name>
        <dbReference type="ChEBI" id="CHEBI:29035"/>
    </ligand>
</feature>
<dbReference type="Pfam" id="PF08502">
    <property type="entry name" value="LeuA_dimer"/>
    <property type="match status" value="1"/>
</dbReference>
<dbReference type="Gene3D" id="1.10.238.260">
    <property type="match status" value="1"/>
</dbReference>
<dbReference type="InterPro" id="IPR054691">
    <property type="entry name" value="LeuA/HCS_post-cat"/>
</dbReference>
<dbReference type="AlphaFoldDB" id="A0A1G6W057"/>
<dbReference type="EMBL" id="FMZX01000010">
    <property type="protein sequence ID" value="SDD59262.1"/>
    <property type="molecule type" value="Genomic_DNA"/>
</dbReference>
<dbReference type="Gene3D" id="3.30.160.270">
    <property type="match status" value="1"/>
</dbReference>
<dbReference type="OrthoDB" id="9803573at2"/>
<keyword evidence="8 12" id="KW-0479">Metal-binding</keyword>
<dbReference type="GO" id="GO:0005829">
    <property type="term" value="C:cytosol"/>
    <property type="evidence" value="ECO:0007669"/>
    <property type="project" value="TreeGrafter"/>
</dbReference>
<dbReference type="InterPro" id="IPR013709">
    <property type="entry name" value="2-isopropylmalate_synth_dimer"/>
</dbReference>
<evidence type="ECO:0000313" key="15">
    <source>
        <dbReference type="Proteomes" id="UP000198925"/>
    </source>
</evidence>
<sequence>MAIHHPSFGTLDDNRIIFFDTTLRDGEQSPGFSMNLEEKLRMAEALAELGVDVIEAGFAIASPGDFESVQSIARKFAKDGPVVASLGRANPADILRSAEALKPAARKRIHIVLATSELHMRVKLRMSPEEVLDLTTSSVALGRQHSDDVEWSAEDGSRSDPDFLCRCVEAAIKAGATTINIPDTVGYSMPEDMARIFRDLRNRVPGIEKVILSAHNHNDLGMAVANTVAAIQAGVRQIESTINGIGERAGNASLEEVAMALRTRRDALPYTNNIVSQKLLKTSKLLATITGFDVQPNKAIVGRNAFAHESGIHQDGVLKDASTYEIMTPESVGWTKNSLVLGKHSGRAAFRDKLSALGYTVGDNQLNDAFRRFKDLADRKKVVYDEDVVALVDDEVVRANDRVKLLALTVATGLGTKPMATLALEVDGEHRDGMASGDGAVDATFNAIRQAFPHEVALKLYAVQSVTGGTDAQARVTVRLEEDGKLVDGQGADTDTIVASARAYVHALNKLLVKRERTAPAEIQSALSA</sequence>
<feature type="binding site" evidence="12">
    <location>
        <position position="25"/>
    </location>
    <ligand>
        <name>Mn(2+)</name>
        <dbReference type="ChEBI" id="CHEBI:29035"/>
    </ligand>
</feature>
<comment type="function">
    <text evidence="12">Catalyzes the condensation of the acetyl group of acetyl-CoA with 3-methyl-2-oxobutanoate (2-ketoisovalerate) to form 3-carboxy-3-hydroxy-4-methylpentanoate (2-isopropylmalate).</text>
</comment>
<protein>
    <recommendedName>
        <fullName evidence="4 12">2-isopropylmalate synthase</fullName>
        <ecNumber evidence="3 12">2.3.3.13</ecNumber>
    </recommendedName>
    <alternativeName>
        <fullName evidence="11 12">Alpha-IPM synthase</fullName>
    </alternativeName>
    <alternativeName>
        <fullName evidence="12">Alpha-isopropylmalate synthase</fullName>
    </alternativeName>
</protein>
<evidence type="ECO:0000256" key="2">
    <source>
        <dbReference type="ARBA" id="ARBA00009396"/>
    </source>
</evidence>
<evidence type="ECO:0000256" key="5">
    <source>
        <dbReference type="ARBA" id="ARBA00022430"/>
    </source>
</evidence>
<dbReference type="SUPFAM" id="SSF51569">
    <property type="entry name" value="Aldolase"/>
    <property type="match status" value="1"/>
</dbReference>
<dbReference type="Proteomes" id="UP000198925">
    <property type="component" value="Unassembled WGS sequence"/>
</dbReference>
<evidence type="ECO:0000256" key="11">
    <source>
        <dbReference type="ARBA" id="ARBA00029993"/>
    </source>
</evidence>
<feature type="binding site" evidence="12">
    <location>
        <position position="215"/>
    </location>
    <ligand>
        <name>Mn(2+)</name>
        <dbReference type="ChEBI" id="CHEBI:29035"/>
    </ligand>
</feature>
<feature type="region of interest" description="Regulatory domain" evidence="12">
    <location>
        <begin position="404"/>
        <end position="529"/>
    </location>
</feature>
<gene>
    <name evidence="12" type="primary">leuA</name>
    <name evidence="14" type="ORF">SAMN04487779_101016</name>
</gene>
<dbReference type="FunFam" id="1.10.238.260:FF:000001">
    <property type="entry name" value="2-isopropylmalate synthase"/>
    <property type="match status" value="1"/>
</dbReference>
<dbReference type="RefSeq" id="WP_090561253.1">
    <property type="nucleotide sequence ID" value="NZ_FMXZ01000002.1"/>
</dbReference>
<dbReference type="InterPro" id="IPR036230">
    <property type="entry name" value="LeuA_allosteric_dom_sf"/>
</dbReference>
<dbReference type="CDD" id="cd07940">
    <property type="entry name" value="DRE_TIM_IPMS"/>
    <property type="match status" value="1"/>
</dbReference>
<evidence type="ECO:0000256" key="6">
    <source>
        <dbReference type="ARBA" id="ARBA00022605"/>
    </source>
</evidence>
<evidence type="ECO:0000256" key="12">
    <source>
        <dbReference type="HAMAP-Rule" id="MF_01025"/>
    </source>
</evidence>
<name>A0A1G6W057_9PROT</name>
<dbReference type="EC" id="2.3.3.13" evidence="3 12"/>
<evidence type="ECO:0000256" key="4">
    <source>
        <dbReference type="ARBA" id="ARBA00018198"/>
    </source>
</evidence>
<evidence type="ECO:0000256" key="9">
    <source>
        <dbReference type="ARBA" id="ARBA00023211"/>
    </source>
</evidence>
<dbReference type="UniPathway" id="UPA00048">
    <property type="reaction ID" value="UER00070"/>
</dbReference>
<keyword evidence="10 12" id="KW-0100">Branched-chain amino acid biosynthesis</keyword>
<keyword evidence="15" id="KW-1185">Reference proteome</keyword>
<evidence type="ECO:0000256" key="10">
    <source>
        <dbReference type="ARBA" id="ARBA00023304"/>
    </source>
</evidence>
<keyword evidence="9 12" id="KW-0464">Manganese</keyword>
<dbReference type="PANTHER" id="PTHR10277:SF9">
    <property type="entry name" value="2-ISOPROPYLMALATE SYNTHASE 1, CHLOROPLASTIC-RELATED"/>
    <property type="match status" value="1"/>
</dbReference>
<dbReference type="Gene3D" id="3.20.20.70">
    <property type="entry name" value="Aldolase class I"/>
    <property type="match status" value="1"/>
</dbReference>
<dbReference type="InterPro" id="IPR000891">
    <property type="entry name" value="PYR_CT"/>
</dbReference>
<proteinExistence type="inferred from homology"/>
<keyword evidence="6 12" id="KW-0028">Amino-acid biosynthesis</keyword>
<comment type="subunit">
    <text evidence="12">Homodimer.</text>
</comment>
<evidence type="ECO:0000256" key="7">
    <source>
        <dbReference type="ARBA" id="ARBA00022679"/>
    </source>
</evidence>
<feature type="domain" description="Pyruvate carboxyltransferase" evidence="13">
    <location>
        <begin position="16"/>
        <end position="280"/>
    </location>
</feature>
<reference evidence="14 15" key="1">
    <citation type="submission" date="2016-10" db="EMBL/GenBank/DDBJ databases">
        <authorList>
            <person name="de Groot N.N."/>
        </authorList>
    </citation>
    <scope>NUCLEOTIDE SEQUENCE [LARGE SCALE GENOMIC DNA]</scope>
    <source>
        <strain evidence="14 15">CPCC 100156</strain>
    </source>
</reference>
<comment type="pathway">
    <text evidence="1 12">Amino-acid biosynthesis; L-leucine biosynthesis; L-leucine from 3-methyl-2-oxobutanoate: step 1/4.</text>
</comment>
<dbReference type="PROSITE" id="PS00815">
    <property type="entry name" value="AIPM_HOMOCIT_SYNTH_1"/>
    <property type="match status" value="1"/>
</dbReference>
<dbReference type="FunFam" id="3.20.20.70:FF:000010">
    <property type="entry name" value="2-isopropylmalate synthase"/>
    <property type="match status" value="1"/>
</dbReference>
<dbReference type="GO" id="GO:0003985">
    <property type="term" value="F:acetyl-CoA C-acetyltransferase activity"/>
    <property type="evidence" value="ECO:0007669"/>
    <property type="project" value="UniProtKB-UniRule"/>
</dbReference>
<evidence type="ECO:0000313" key="14">
    <source>
        <dbReference type="EMBL" id="SDD59262.1"/>
    </source>
</evidence>
<comment type="cofactor">
    <cofactor evidence="12">
        <name>Mn(2+)</name>
        <dbReference type="ChEBI" id="CHEBI:29035"/>
    </cofactor>
</comment>
<evidence type="ECO:0000259" key="13">
    <source>
        <dbReference type="PROSITE" id="PS50991"/>
    </source>
</evidence>
<dbReference type="SMART" id="SM00917">
    <property type="entry name" value="LeuA_dimer"/>
    <property type="match status" value="1"/>
</dbReference>
<keyword evidence="7 12" id="KW-0808">Transferase</keyword>
<dbReference type="GO" id="GO:0003852">
    <property type="term" value="F:2-isopropylmalate synthase activity"/>
    <property type="evidence" value="ECO:0007669"/>
    <property type="project" value="UniProtKB-UniRule"/>
</dbReference>
<dbReference type="FunFam" id="3.30.160.270:FF:000003">
    <property type="entry name" value="2-isopropylmalate synthase"/>
    <property type="match status" value="1"/>
</dbReference>
<keyword evidence="12" id="KW-0963">Cytoplasm</keyword>
<dbReference type="InterPro" id="IPR002034">
    <property type="entry name" value="AIPM/Hcit_synth_CS"/>
</dbReference>
<dbReference type="SUPFAM" id="SSF110921">
    <property type="entry name" value="2-isopropylmalate synthase LeuA, allosteric (dimerisation) domain"/>
    <property type="match status" value="1"/>
</dbReference>
<dbReference type="Pfam" id="PF00682">
    <property type="entry name" value="HMGL-like"/>
    <property type="match status" value="1"/>
</dbReference>
<organism evidence="14 15">
    <name type="scientific">Belnapia rosea</name>
    <dbReference type="NCBI Taxonomy" id="938405"/>
    <lineage>
        <taxon>Bacteria</taxon>
        <taxon>Pseudomonadati</taxon>
        <taxon>Pseudomonadota</taxon>
        <taxon>Alphaproteobacteria</taxon>
        <taxon>Acetobacterales</taxon>
        <taxon>Roseomonadaceae</taxon>
        <taxon>Belnapia</taxon>
    </lineage>
</organism>
<dbReference type="NCBIfam" id="NF002087">
    <property type="entry name" value="PRK00915.1-4"/>
    <property type="match status" value="1"/>
</dbReference>
<dbReference type="InterPro" id="IPR013785">
    <property type="entry name" value="Aldolase_TIM"/>
</dbReference>
<dbReference type="GO" id="GO:0030145">
    <property type="term" value="F:manganese ion binding"/>
    <property type="evidence" value="ECO:0007669"/>
    <property type="project" value="UniProtKB-UniRule"/>
</dbReference>
<dbReference type="Pfam" id="PF22617">
    <property type="entry name" value="HCS_D2"/>
    <property type="match status" value="1"/>
</dbReference>
<comment type="catalytic activity">
    <reaction evidence="12">
        <text>3-methyl-2-oxobutanoate + acetyl-CoA + H2O = (2S)-2-isopropylmalate + CoA + H(+)</text>
        <dbReference type="Rhea" id="RHEA:21524"/>
        <dbReference type="ChEBI" id="CHEBI:1178"/>
        <dbReference type="ChEBI" id="CHEBI:11851"/>
        <dbReference type="ChEBI" id="CHEBI:15377"/>
        <dbReference type="ChEBI" id="CHEBI:15378"/>
        <dbReference type="ChEBI" id="CHEBI:57287"/>
        <dbReference type="ChEBI" id="CHEBI:57288"/>
        <dbReference type="EC" id="2.3.3.13"/>
    </reaction>
</comment>
<dbReference type="HAMAP" id="MF_01025">
    <property type="entry name" value="LeuA_type1"/>
    <property type="match status" value="1"/>
</dbReference>
<evidence type="ECO:0000256" key="1">
    <source>
        <dbReference type="ARBA" id="ARBA00004689"/>
    </source>
</evidence>
<evidence type="ECO:0000256" key="3">
    <source>
        <dbReference type="ARBA" id="ARBA00012973"/>
    </source>
</evidence>
<feature type="binding site" evidence="12">
    <location>
        <position position="251"/>
    </location>
    <ligand>
        <name>Mn(2+)</name>
        <dbReference type="ChEBI" id="CHEBI:29035"/>
    </ligand>
</feature>
<dbReference type="NCBIfam" id="NF002086">
    <property type="entry name" value="PRK00915.1-3"/>
    <property type="match status" value="1"/>
</dbReference>
<accession>A0A1G6W057</accession>
<dbReference type="PROSITE" id="PS50991">
    <property type="entry name" value="PYR_CT"/>
    <property type="match status" value="1"/>
</dbReference>
<dbReference type="PROSITE" id="PS00816">
    <property type="entry name" value="AIPM_HOMOCIT_SYNTH_2"/>
    <property type="match status" value="1"/>
</dbReference>